<dbReference type="HAMAP" id="MF_00339">
    <property type="entry name" value="Phosphofructokinase_I_B1"/>
    <property type="match status" value="1"/>
</dbReference>
<keyword evidence="6 15" id="KW-0021">Allosteric enzyme</keyword>
<evidence type="ECO:0000256" key="8">
    <source>
        <dbReference type="ARBA" id="ARBA00022723"/>
    </source>
</evidence>
<evidence type="ECO:0000313" key="17">
    <source>
        <dbReference type="EMBL" id="SDG87400.1"/>
    </source>
</evidence>
<dbReference type="InterPro" id="IPR000023">
    <property type="entry name" value="Phosphofructokinase_dom"/>
</dbReference>
<dbReference type="GO" id="GO:0005945">
    <property type="term" value="C:6-phosphofructokinase complex"/>
    <property type="evidence" value="ECO:0007669"/>
    <property type="project" value="TreeGrafter"/>
</dbReference>
<dbReference type="InterPro" id="IPR035966">
    <property type="entry name" value="PKF_sf"/>
</dbReference>
<keyword evidence="11 15" id="KW-0067">ATP-binding</keyword>
<dbReference type="PRINTS" id="PR00476">
    <property type="entry name" value="PHFRCTKINASE"/>
</dbReference>
<dbReference type="GO" id="GO:0061621">
    <property type="term" value="P:canonical glycolysis"/>
    <property type="evidence" value="ECO:0007669"/>
    <property type="project" value="TreeGrafter"/>
</dbReference>
<dbReference type="Proteomes" id="UP000198956">
    <property type="component" value="Unassembled WGS sequence"/>
</dbReference>
<evidence type="ECO:0000256" key="13">
    <source>
        <dbReference type="ARBA" id="ARBA00023152"/>
    </source>
</evidence>
<comment type="subcellular location">
    <subcellularLocation>
        <location evidence="3 15">Cytoplasm</location>
    </subcellularLocation>
</comment>
<proteinExistence type="inferred from homology"/>
<comment type="caution">
    <text evidence="15">Lacks conserved residue(s) required for the propagation of feature annotation.</text>
</comment>
<feature type="binding site" evidence="15">
    <location>
        <begin position="105"/>
        <end position="108"/>
    </location>
    <ligand>
        <name>ATP</name>
        <dbReference type="ChEBI" id="CHEBI:30616"/>
    </ligand>
</feature>
<sequence>MMMMQKIAVLTSGGDAPGMNAAIRAVVRRGISYGMEVYGIYHGYAGLMEGQIEPMNVGSVGDIIQRGGTILHSSRSEKFKTEEGQQEAIAQLKAKEIEGLVVIGGDGSFRGAQNLADKGFPTIGIPGTIDNDIPGTEVTLGFDTAVNTVIEAIDKIRDTATSHERIFVVEVMGRHCGDIALWAGLSGGAESILIPEVDFDMKEVTYRLLEGNKRGKKHSIIIVAEGVCPAAEIAQMIKEEAGLETRVTVLGHVQRGGSPTAFDRMLGSRLGAKAVDLLREGQTGKMVGIQRNRIAVVDFADVFSGKHSIDLDMYELGKSLSI</sequence>
<dbReference type="GO" id="GO:0016208">
    <property type="term" value="F:AMP binding"/>
    <property type="evidence" value="ECO:0007669"/>
    <property type="project" value="TreeGrafter"/>
</dbReference>
<evidence type="ECO:0000256" key="5">
    <source>
        <dbReference type="ARBA" id="ARBA00022490"/>
    </source>
</evidence>
<dbReference type="GO" id="GO:0048029">
    <property type="term" value="F:monosaccharide binding"/>
    <property type="evidence" value="ECO:0007669"/>
    <property type="project" value="TreeGrafter"/>
</dbReference>
<comment type="pathway">
    <text evidence="4 15">Carbohydrate degradation; glycolysis; D-glyceraldehyde 3-phosphate and glycerone phosphate from D-glucose: step 3/4.</text>
</comment>
<comment type="catalytic activity">
    <reaction evidence="14 15">
        <text>beta-D-fructose 6-phosphate + ATP = beta-D-fructose 1,6-bisphosphate + ADP + H(+)</text>
        <dbReference type="Rhea" id="RHEA:16109"/>
        <dbReference type="ChEBI" id="CHEBI:15378"/>
        <dbReference type="ChEBI" id="CHEBI:30616"/>
        <dbReference type="ChEBI" id="CHEBI:32966"/>
        <dbReference type="ChEBI" id="CHEBI:57634"/>
        <dbReference type="ChEBI" id="CHEBI:456216"/>
        <dbReference type="EC" id="2.7.1.11"/>
    </reaction>
</comment>
<feature type="binding site" evidence="15">
    <location>
        <position position="165"/>
    </location>
    <ligand>
        <name>substrate</name>
        <note>ligand shared between dimeric partners</note>
    </ligand>
</feature>
<keyword evidence="8 15" id="KW-0479">Metal-binding</keyword>
<comment type="cofactor">
    <cofactor evidence="1 15">
        <name>Mg(2+)</name>
        <dbReference type="ChEBI" id="CHEBI:18420"/>
    </cofactor>
</comment>
<dbReference type="GO" id="GO:0070095">
    <property type="term" value="F:fructose-6-phosphate binding"/>
    <property type="evidence" value="ECO:0007669"/>
    <property type="project" value="TreeGrafter"/>
</dbReference>
<name>A0A1G7XUH7_ANETH</name>
<evidence type="ECO:0000256" key="3">
    <source>
        <dbReference type="ARBA" id="ARBA00004496"/>
    </source>
</evidence>
<feature type="active site" description="Proton acceptor" evidence="15">
    <location>
        <position position="130"/>
    </location>
</feature>
<keyword evidence="9 15" id="KW-0547">Nucleotide-binding</keyword>
<dbReference type="EMBL" id="FNDE01000004">
    <property type="protein sequence ID" value="SDG87400.1"/>
    <property type="molecule type" value="Genomic_DNA"/>
</dbReference>
<feature type="binding site" evidence="15">
    <location>
        <position position="246"/>
    </location>
    <ligand>
        <name>substrate</name>
        <note>ligand shared between dimeric partners</note>
    </ligand>
</feature>
<dbReference type="NCBIfam" id="TIGR02482">
    <property type="entry name" value="PFKA_ATP"/>
    <property type="match status" value="1"/>
</dbReference>
<dbReference type="InterPro" id="IPR022953">
    <property type="entry name" value="ATP_PFK"/>
</dbReference>
<comment type="function">
    <text evidence="2 15">Catalyzes the phosphorylation of D-fructose 6-phosphate to fructose 1,6-bisphosphate by ATP, the first committing step of glycolysis.</text>
</comment>
<dbReference type="GO" id="GO:0042802">
    <property type="term" value="F:identical protein binding"/>
    <property type="evidence" value="ECO:0007669"/>
    <property type="project" value="TreeGrafter"/>
</dbReference>
<gene>
    <name evidence="15" type="primary">pfkA</name>
    <name evidence="17" type="ORF">SAMN04489735_1004184</name>
</gene>
<dbReference type="PROSITE" id="PS00433">
    <property type="entry name" value="PHOSPHOFRUCTOKINASE"/>
    <property type="match status" value="1"/>
</dbReference>
<feature type="binding site" description="in other chain" evidence="15">
    <location>
        <position position="225"/>
    </location>
    <ligand>
        <name>substrate</name>
        <note>ligand shared between dimeric partners</note>
    </ligand>
</feature>
<dbReference type="PANTHER" id="PTHR13697">
    <property type="entry name" value="PHOSPHOFRUCTOKINASE"/>
    <property type="match status" value="1"/>
</dbReference>
<dbReference type="SUPFAM" id="SSF53784">
    <property type="entry name" value="Phosphofructokinase"/>
    <property type="match status" value="1"/>
</dbReference>
<dbReference type="InterPro" id="IPR012828">
    <property type="entry name" value="PFKA_ATP_prok"/>
</dbReference>
<feature type="binding site" description="in other chain" evidence="15">
    <location>
        <begin position="252"/>
        <end position="255"/>
    </location>
    <ligand>
        <name>substrate</name>
        <note>ligand shared between dimeric partners</note>
    </ligand>
</feature>
<evidence type="ECO:0000256" key="4">
    <source>
        <dbReference type="ARBA" id="ARBA00004679"/>
    </source>
</evidence>
<keyword evidence="12 15" id="KW-0460">Magnesium</keyword>
<comment type="subunit">
    <text evidence="15">Homotetramer.</text>
</comment>
<comment type="activity regulation">
    <text evidence="15">Allosterically activated by ADP and other diphosphonucleosides, and allosterically inhibited by phosphoenolpyruvate.</text>
</comment>
<feature type="binding site" description="in other chain" evidence="15">
    <location>
        <begin position="128"/>
        <end position="130"/>
    </location>
    <ligand>
        <name>substrate</name>
        <note>ligand shared between dimeric partners</note>
    </ligand>
</feature>
<feature type="binding site" evidence="15">
    <location>
        <position position="14"/>
    </location>
    <ligand>
        <name>ATP</name>
        <dbReference type="ChEBI" id="CHEBI:30616"/>
    </ligand>
</feature>
<feature type="binding site" evidence="15">
    <location>
        <begin position="75"/>
        <end position="76"/>
    </location>
    <ligand>
        <name>ATP</name>
        <dbReference type="ChEBI" id="CHEBI:30616"/>
    </ligand>
</feature>
<keyword evidence="5 15" id="KW-0963">Cytoplasm</keyword>
<evidence type="ECO:0000256" key="11">
    <source>
        <dbReference type="ARBA" id="ARBA00022840"/>
    </source>
</evidence>
<dbReference type="AlphaFoldDB" id="A0A1G7XUH7"/>
<feature type="domain" description="Phosphofructokinase" evidence="16">
    <location>
        <begin position="6"/>
        <end position="278"/>
    </location>
</feature>
<feature type="binding site" evidence="15">
    <location>
        <position position="106"/>
    </location>
    <ligand>
        <name>Mg(2+)</name>
        <dbReference type="ChEBI" id="CHEBI:18420"/>
        <note>catalytic</note>
    </ligand>
</feature>
<evidence type="ECO:0000256" key="14">
    <source>
        <dbReference type="ARBA" id="ARBA00048070"/>
    </source>
</evidence>
<dbReference type="InterPro" id="IPR015912">
    <property type="entry name" value="Phosphofructokinase_CS"/>
</dbReference>
<organism evidence="17 18">
    <name type="scientific">Aneurinibacillus thermoaerophilus</name>
    <dbReference type="NCBI Taxonomy" id="143495"/>
    <lineage>
        <taxon>Bacteria</taxon>
        <taxon>Bacillati</taxon>
        <taxon>Bacillota</taxon>
        <taxon>Bacilli</taxon>
        <taxon>Bacillales</taxon>
        <taxon>Paenibacillaceae</taxon>
        <taxon>Aneurinibacillus group</taxon>
        <taxon>Aneurinibacillus</taxon>
    </lineage>
</organism>
<dbReference type="GO" id="GO:0046872">
    <property type="term" value="F:metal ion binding"/>
    <property type="evidence" value="ECO:0007669"/>
    <property type="project" value="UniProtKB-KW"/>
</dbReference>
<evidence type="ECO:0000256" key="10">
    <source>
        <dbReference type="ARBA" id="ARBA00022777"/>
    </source>
</evidence>
<dbReference type="InterPro" id="IPR012003">
    <property type="entry name" value="ATP_PFK_prok-type"/>
</dbReference>
<feature type="binding site" description="in other chain" evidence="15">
    <location>
        <position position="157"/>
    </location>
    <ligand>
        <name>ADP</name>
        <dbReference type="ChEBI" id="CHEBI:456216"/>
        <note>allosteric activator; ligand shared between dimeric partners</note>
    </ligand>
</feature>
<keyword evidence="13 15" id="KW-0324">Glycolysis</keyword>
<dbReference type="FunFam" id="3.40.50.460:FF:000002">
    <property type="entry name" value="ATP-dependent 6-phosphofructokinase"/>
    <property type="match status" value="1"/>
</dbReference>
<dbReference type="Pfam" id="PF00365">
    <property type="entry name" value="PFK"/>
    <property type="match status" value="1"/>
</dbReference>
<feature type="binding site" description="in other chain" evidence="15">
    <location>
        <begin position="188"/>
        <end position="190"/>
    </location>
    <ligand>
        <name>ADP</name>
        <dbReference type="ChEBI" id="CHEBI:456216"/>
        <note>allosteric activator; ligand shared between dimeric partners</note>
    </ligand>
</feature>
<dbReference type="UniPathway" id="UPA00109">
    <property type="reaction ID" value="UER00182"/>
</dbReference>
<evidence type="ECO:0000256" key="15">
    <source>
        <dbReference type="HAMAP-Rule" id="MF_00339"/>
    </source>
</evidence>
<dbReference type="GO" id="GO:0006002">
    <property type="term" value="P:fructose 6-phosphate metabolic process"/>
    <property type="evidence" value="ECO:0007669"/>
    <property type="project" value="UniProtKB-UniRule"/>
</dbReference>
<dbReference type="NCBIfam" id="NF002872">
    <property type="entry name" value="PRK03202.1"/>
    <property type="match status" value="1"/>
</dbReference>
<evidence type="ECO:0000256" key="12">
    <source>
        <dbReference type="ARBA" id="ARBA00022842"/>
    </source>
</evidence>
<accession>A0A1G7XUH7</accession>
<dbReference type="PANTHER" id="PTHR13697:SF4">
    <property type="entry name" value="ATP-DEPENDENT 6-PHOSPHOFRUCTOKINASE"/>
    <property type="match status" value="1"/>
</dbReference>
<dbReference type="Gene3D" id="3.40.50.450">
    <property type="match status" value="1"/>
</dbReference>
<keyword evidence="10 15" id="KW-0418">Kinase</keyword>
<feature type="binding site" description="in other chain" evidence="15">
    <location>
        <position position="214"/>
    </location>
    <ligand>
        <name>ADP</name>
        <dbReference type="ChEBI" id="CHEBI:456216"/>
        <note>allosteric activator; ligand shared between dimeric partners</note>
    </ligand>
</feature>
<dbReference type="Gene3D" id="3.40.50.460">
    <property type="entry name" value="Phosphofructokinase domain"/>
    <property type="match status" value="1"/>
</dbReference>
<dbReference type="PIRSF" id="PIRSF000532">
    <property type="entry name" value="ATP_PFK_prok"/>
    <property type="match status" value="1"/>
</dbReference>
<evidence type="ECO:0000256" key="2">
    <source>
        <dbReference type="ARBA" id="ARBA00002659"/>
    </source>
</evidence>
<dbReference type="GO" id="GO:0030388">
    <property type="term" value="P:fructose 1,6-bisphosphate metabolic process"/>
    <property type="evidence" value="ECO:0007669"/>
    <property type="project" value="TreeGrafter"/>
</dbReference>
<evidence type="ECO:0000256" key="6">
    <source>
        <dbReference type="ARBA" id="ARBA00022533"/>
    </source>
</evidence>
<evidence type="ECO:0000313" key="18">
    <source>
        <dbReference type="Proteomes" id="UP000198956"/>
    </source>
</evidence>
<dbReference type="EC" id="2.7.1.11" evidence="15"/>
<keyword evidence="7 15" id="KW-0808">Transferase</keyword>
<feature type="binding site" evidence="15">
    <location>
        <begin position="24"/>
        <end position="28"/>
    </location>
    <ligand>
        <name>ADP</name>
        <dbReference type="ChEBI" id="CHEBI:456216"/>
        <note>allosteric activator; ligand shared between dimeric partners</note>
    </ligand>
</feature>
<evidence type="ECO:0000256" key="9">
    <source>
        <dbReference type="ARBA" id="ARBA00022741"/>
    </source>
</evidence>
<comment type="similarity">
    <text evidence="15">Belongs to the phosphofructokinase type A (PFKA) family. ATP-dependent PFK group I subfamily. Prokaryotic clade 'B1' sub-subfamily.</text>
</comment>
<feature type="binding site" description="in other chain" evidence="15">
    <location>
        <begin position="172"/>
        <end position="174"/>
    </location>
    <ligand>
        <name>substrate</name>
        <note>ligand shared between dimeric partners</note>
    </ligand>
</feature>
<evidence type="ECO:0000259" key="16">
    <source>
        <dbReference type="Pfam" id="PF00365"/>
    </source>
</evidence>
<dbReference type="GO" id="GO:0003872">
    <property type="term" value="F:6-phosphofructokinase activity"/>
    <property type="evidence" value="ECO:0007669"/>
    <property type="project" value="UniProtKB-UniRule"/>
</dbReference>
<reference evidence="17 18" key="1">
    <citation type="submission" date="2016-10" db="EMBL/GenBank/DDBJ databases">
        <authorList>
            <person name="de Groot N.N."/>
        </authorList>
    </citation>
    <scope>NUCLEOTIDE SEQUENCE [LARGE SCALE GENOMIC DNA]</scope>
    <source>
        <strain evidence="17 18">L 420-91</strain>
    </source>
</reference>
<evidence type="ECO:0000256" key="7">
    <source>
        <dbReference type="ARBA" id="ARBA00022679"/>
    </source>
</evidence>
<feature type="binding site" description="in other chain" evidence="15">
    <location>
        <begin position="216"/>
        <end position="218"/>
    </location>
    <ligand>
        <name>ADP</name>
        <dbReference type="ChEBI" id="CHEBI:456216"/>
        <note>allosteric activator; ligand shared between dimeric partners</note>
    </ligand>
</feature>
<dbReference type="GO" id="GO:0005524">
    <property type="term" value="F:ATP binding"/>
    <property type="evidence" value="ECO:0007669"/>
    <property type="project" value="UniProtKB-UniRule"/>
</dbReference>
<protein>
    <recommendedName>
        <fullName evidence="15">ATP-dependent 6-phosphofructokinase</fullName>
        <shortName evidence="15">ATP-PFK</shortName>
        <shortName evidence="15">Phosphofructokinase</shortName>
        <ecNumber evidence="15">2.7.1.11</ecNumber>
    </recommendedName>
    <alternativeName>
        <fullName evidence="15">Phosphohexokinase</fullName>
    </alternativeName>
</protein>
<dbReference type="FunFam" id="3.40.50.450:FF:000001">
    <property type="entry name" value="ATP-dependent 6-phosphofructokinase"/>
    <property type="match status" value="1"/>
</dbReference>
<evidence type="ECO:0000256" key="1">
    <source>
        <dbReference type="ARBA" id="ARBA00001946"/>
    </source>
</evidence>